<organism evidence="3 4">
    <name type="scientific">Pedococcus badiiscoriae</name>
    <dbReference type="NCBI Taxonomy" id="642776"/>
    <lineage>
        <taxon>Bacteria</taxon>
        <taxon>Bacillati</taxon>
        <taxon>Actinomycetota</taxon>
        <taxon>Actinomycetes</taxon>
        <taxon>Micrococcales</taxon>
        <taxon>Intrasporangiaceae</taxon>
        <taxon>Pedococcus</taxon>
    </lineage>
</organism>
<dbReference type="CDD" id="cd00085">
    <property type="entry name" value="HNHc"/>
    <property type="match status" value="1"/>
</dbReference>
<feature type="region of interest" description="Disordered" evidence="1">
    <location>
        <begin position="371"/>
        <end position="402"/>
    </location>
</feature>
<dbReference type="AlphaFoldDB" id="A0A852WTP4"/>
<keyword evidence="4" id="KW-1185">Reference proteome</keyword>
<reference evidence="3 4" key="1">
    <citation type="submission" date="2020-07" db="EMBL/GenBank/DDBJ databases">
        <title>Sequencing the genomes of 1000 actinobacteria strains.</title>
        <authorList>
            <person name="Klenk H.-P."/>
        </authorList>
    </citation>
    <scope>NUCLEOTIDE SEQUENCE [LARGE SCALE GENOMIC DNA]</scope>
    <source>
        <strain evidence="3 4">DSM 23987</strain>
    </source>
</reference>
<evidence type="ECO:0000313" key="4">
    <source>
        <dbReference type="Proteomes" id="UP000573599"/>
    </source>
</evidence>
<accession>A0A852WTP4</accession>
<sequence>MSISPVAVQRDGVQRDLWARTAAVAGRLNRAHAELVDLAAELMDGDHWGDGGFRSPEHYFVVRAGLSPAHSRDVVAVARRRAELPSVARSVAAGALSLDQAAVVAHHVPASHQRSVGELALHMTVPQLRHAVAKHAFAVRGEDDGSERSGESERRACAKPELSMHYDRDGRFQLRYSAPAPIGALVEQALKEAKDALFIAQSGETASPTYGDALEEIAHRALSSVTSTSRSSHYRVYLHLSTDGAWVTHGGAIPQRLLGRFLSDGVVQPVWETDGRPVSVGRAMRILPSRSRRLIEDRDRGCRFPGCTATRFVEIHHLRAWAAGGATDDDNQVSLCPFHHDAIDRGDFTISGDPTRPDGLVVTNRYGFPVRTPSPAELAPSPDAGPPGDAAAYQPPTGERARWADIEIPPDRDLWPRTHLHAVPAD</sequence>
<evidence type="ECO:0000313" key="3">
    <source>
        <dbReference type="EMBL" id="NYG08616.1"/>
    </source>
</evidence>
<name>A0A852WTP4_9MICO</name>
<dbReference type="SMART" id="SM00507">
    <property type="entry name" value="HNHc"/>
    <property type="match status" value="1"/>
</dbReference>
<feature type="domain" description="HNH nuclease" evidence="2">
    <location>
        <begin position="290"/>
        <end position="341"/>
    </location>
</feature>
<feature type="compositionally biased region" description="Low complexity" evidence="1">
    <location>
        <begin position="379"/>
        <end position="396"/>
    </location>
</feature>
<dbReference type="Pfam" id="PF02720">
    <property type="entry name" value="DUF222"/>
    <property type="match status" value="1"/>
</dbReference>
<protein>
    <recommendedName>
        <fullName evidence="2">HNH nuclease domain-containing protein</fullName>
    </recommendedName>
</protein>
<dbReference type="InterPro" id="IPR003870">
    <property type="entry name" value="DUF222"/>
</dbReference>
<proteinExistence type="predicted"/>
<comment type="caution">
    <text evidence="3">The sequence shown here is derived from an EMBL/GenBank/DDBJ whole genome shotgun (WGS) entry which is preliminary data.</text>
</comment>
<evidence type="ECO:0000256" key="1">
    <source>
        <dbReference type="SAM" id="MobiDB-lite"/>
    </source>
</evidence>
<dbReference type="InterPro" id="IPR003615">
    <property type="entry name" value="HNH_nuc"/>
</dbReference>
<dbReference type="RefSeq" id="WP_179423169.1">
    <property type="nucleotide sequence ID" value="NZ_JACCAB010000001.1"/>
</dbReference>
<evidence type="ECO:0000259" key="2">
    <source>
        <dbReference type="SMART" id="SM00507"/>
    </source>
</evidence>
<dbReference type="EMBL" id="JACCAB010000001">
    <property type="protein sequence ID" value="NYG08616.1"/>
    <property type="molecule type" value="Genomic_DNA"/>
</dbReference>
<gene>
    <name evidence="3" type="ORF">BJ986_003103</name>
</gene>
<dbReference type="Proteomes" id="UP000573599">
    <property type="component" value="Unassembled WGS sequence"/>
</dbReference>